<dbReference type="Proteomes" id="UP001061862">
    <property type="component" value="Chromosome"/>
</dbReference>
<keyword evidence="7" id="KW-1185">Reference proteome</keyword>
<dbReference type="Pfam" id="PF01339">
    <property type="entry name" value="CheB_methylest"/>
    <property type="match status" value="1"/>
</dbReference>
<accession>A0ABY6CH46</accession>
<name>A0ABY6CH46_9HYPH</name>
<dbReference type="RefSeq" id="WP_262170547.1">
    <property type="nucleotide sequence ID" value="NZ_CP104965.1"/>
</dbReference>
<dbReference type="PANTHER" id="PTHR42872">
    <property type="entry name" value="PROTEIN-GLUTAMATE METHYLESTERASE/PROTEIN-GLUTAMINE GLUTAMINASE"/>
    <property type="match status" value="1"/>
</dbReference>
<dbReference type="PIRSF" id="PIRSF036461">
    <property type="entry name" value="Chmtx_methlestr"/>
    <property type="match status" value="1"/>
</dbReference>
<evidence type="ECO:0000259" key="5">
    <source>
        <dbReference type="PROSITE" id="PS50122"/>
    </source>
</evidence>
<dbReference type="InterPro" id="IPR000673">
    <property type="entry name" value="Sig_transdc_resp-reg_Me-estase"/>
</dbReference>
<feature type="active site" evidence="4">
    <location>
        <position position="20"/>
    </location>
</feature>
<keyword evidence="1 4" id="KW-0378">Hydrolase</keyword>
<sequence>MSSAPVSTSPPRRAVAIGGSTGAMPAIRQILQDLPDTVSAPLFLVLHIGAEGRNFLADALSAAGPRTVLTAEDEQPIAENCVYVAPVDRHLLVLDRVIRLGRGPRENLSRPAIDPLLRSVGASYGGGAIGVVLSGRLNDGAAGLADLKRCGGTTMVQNPNDAVAADMPIGALDASAIDYRAPAGRLGGALADLLAEPPGPNLPVPDAVLLEIDIALGRPCLTADIETFADPVALSCPSCGGVLSQVRTGPLRFRCQVGHAFTADILAKEQEGALDEAVRIALRIVEERAQLIDRLARDSDAAGRSHSARDFARKGQELRRHADVLRRAALGQM</sequence>
<dbReference type="Gene3D" id="3.40.50.180">
    <property type="entry name" value="Methylesterase CheB, C-terminal domain"/>
    <property type="match status" value="1"/>
</dbReference>
<feature type="active site" evidence="4">
    <location>
        <position position="47"/>
    </location>
</feature>
<evidence type="ECO:0000256" key="1">
    <source>
        <dbReference type="ARBA" id="ARBA00022801"/>
    </source>
</evidence>
<evidence type="ECO:0000256" key="4">
    <source>
        <dbReference type="PROSITE-ProRule" id="PRU00050"/>
    </source>
</evidence>
<gene>
    <name evidence="6" type="ORF">N8A98_08120</name>
</gene>
<dbReference type="EMBL" id="CP104965">
    <property type="protein sequence ID" value="UXN71138.1"/>
    <property type="molecule type" value="Genomic_DNA"/>
</dbReference>
<keyword evidence="4" id="KW-0145">Chemotaxis</keyword>
<proteinExistence type="predicted"/>
<feature type="domain" description="CheB-type methylesterase" evidence="5">
    <location>
        <begin position="5"/>
        <end position="190"/>
    </location>
</feature>
<dbReference type="CDD" id="cd16433">
    <property type="entry name" value="CheB"/>
    <property type="match status" value="1"/>
</dbReference>
<evidence type="ECO:0000256" key="3">
    <source>
        <dbReference type="ARBA" id="ARBA00048267"/>
    </source>
</evidence>
<comment type="catalytic activity">
    <reaction evidence="3">
        <text>[protein]-L-glutamate 5-O-methyl ester + H2O = L-glutamyl-[protein] + methanol + H(+)</text>
        <dbReference type="Rhea" id="RHEA:23236"/>
        <dbReference type="Rhea" id="RHEA-COMP:10208"/>
        <dbReference type="Rhea" id="RHEA-COMP:10311"/>
        <dbReference type="ChEBI" id="CHEBI:15377"/>
        <dbReference type="ChEBI" id="CHEBI:15378"/>
        <dbReference type="ChEBI" id="CHEBI:17790"/>
        <dbReference type="ChEBI" id="CHEBI:29973"/>
        <dbReference type="ChEBI" id="CHEBI:82795"/>
        <dbReference type="EC" id="3.1.1.61"/>
    </reaction>
</comment>
<protein>
    <recommendedName>
        <fullName evidence="2">protein-glutamate methylesterase</fullName>
        <ecNumber evidence="2">3.1.1.61</ecNumber>
    </recommendedName>
</protein>
<organism evidence="6 7">
    <name type="scientific">Devosia neptuniae</name>
    <dbReference type="NCBI Taxonomy" id="191302"/>
    <lineage>
        <taxon>Bacteria</taxon>
        <taxon>Pseudomonadati</taxon>
        <taxon>Pseudomonadota</taxon>
        <taxon>Alphaproteobacteria</taxon>
        <taxon>Hyphomicrobiales</taxon>
        <taxon>Devosiaceae</taxon>
        <taxon>Devosia</taxon>
    </lineage>
</organism>
<dbReference type="InterPro" id="IPR035909">
    <property type="entry name" value="CheB_C"/>
</dbReference>
<dbReference type="SUPFAM" id="SSF52738">
    <property type="entry name" value="Methylesterase CheB, C-terminal domain"/>
    <property type="match status" value="1"/>
</dbReference>
<dbReference type="PROSITE" id="PS50122">
    <property type="entry name" value="CHEB"/>
    <property type="match status" value="1"/>
</dbReference>
<evidence type="ECO:0000313" key="6">
    <source>
        <dbReference type="EMBL" id="UXN71138.1"/>
    </source>
</evidence>
<feature type="active site" evidence="4">
    <location>
        <position position="139"/>
    </location>
</feature>
<dbReference type="PANTHER" id="PTHR42872:SF6">
    <property type="entry name" value="PROTEIN-GLUTAMATE METHYLESTERASE_PROTEIN-GLUTAMINE GLUTAMINASE"/>
    <property type="match status" value="1"/>
</dbReference>
<evidence type="ECO:0000313" key="7">
    <source>
        <dbReference type="Proteomes" id="UP001061862"/>
    </source>
</evidence>
<dbReference type="InterPro" id="IPR011247">
    <property type="entry name" value="Chemotax_prot-Glu_Me-esterase"/>
</dbReference>
<reference evidence="6 7" key="1">
    <citation type="submission" date="2022-09" db="EMBL/GenBank/DDBJ databases">
        <title>Interaction between co-microsymbionts with complementary sets of symbiotic genes in legume-rhizobium systems.</title>
        <authorList>
            <person name="Safronova V."/>
            <person name="Sazanova A."/>
            <person name="Afonin A."/>
            <person name="Chirak E."/>
        </authorList>
    </citation>
    <scope>NUCLEOTIDE SEQUENCE [LARGE SCALE GENOMIC DNA]</scope>
    <source>
        <strain evidence="6 7">A18/4-1</strain>
    </source>
</reference>
<dbReference type="EC" id="3.1.1.61" evidence="2"/>
<evidence type="ECO:0000256" key="2">
    <source>
        <dbReference type="ARBA" id="ARBA00039140"/>
    </source>
</evidence>